<proteinExistence type="predicted"/>
<dbReference type="PANTHER" id="PTHR22916:SF51">
    <property type="entry name" value="GLYCOSYLTRANSFERASE EPSH-RELATED"/>
    <property type="match status" value="1"/>
</dbReference>
<feature type="domain" description="Glycosyltransferase 2-like" evidence="3">
    <location>
        <begin position="11"/>
        <end position="130"/>
    </location>
</feature>
<evidence type="ECO:0000313" key="4">
    <source>
        <dbReference type="EMBL" id="MRH80973.1"/>
    </source>
</evidence>
<gene>
    <name evidence="4" type="ORF">GIX77_09390</name>
</gene>
<dbReference type="InterPro" id="IPR029044">
    <property type="entry name" value="Nucleotide-diphossugar_trans"/>
</dbReference>
<dbReference type="AlphaFoldDB" id="A0A7X2KJC6"/>
<dbReference type="GO" id="GO:0016757">
    <property type="term" value="F:glycosyltransferase activity"/>
    <property type="evidence" value="ECO:0007669"/>
    <property type="project" value="UniProtKB-KW"/>
</dbReference>
<dbReference type="CDD" id="cd00761">
    <property type="entry name" value="Glyco_tranf_GTA_type"/>
    <property type="match status" value="1"/>
</dbReference>
<evidence type="ECO:0000259" key="3">
    <source>
        <dbReference type="Pfam" id="PF00535"/>
    </source>
</evidence>
<keyword evidence="1" id="KW-0328">Glycosyltransferase</keyword>
<dbReference type="Gene3D" id="3.90.550.10">
    <property type="entry name" value="Spore Coat Polysaccharide Biosynthesis Protein SpsA, Chain A"/>
    <property type="match status" value="1"/>
</dbReference>
<reference evidence="4 5" key="1">
    <citation type="submission" date="2019-11" db="EMBL/GenBank/DDBJ databases">
        <title>Draft genome sequence of 12 host-associated Lactobacillus reuteri rodent strains.</title>
        <authorList>
            <person name="Zhang S."/>
            <person name="Ozcam M."/>
            <person name="Van Pijkeren J.P."/>
        </authorList>
    </citation>
    <scope>NUCLEOTIDE SEQUENCE [LARGE SCALE GENOMIC DNA]</scope>
    <source>
        <strain evidence="4 5">CR</strain>
    </source>
</reference>
<keyword evidence="2 4" id="KW-0808">Transferase</keyword>
<dbReference type="InterPro" id="IPR001173">
    <property type="entry name" value="Glyco_trans_2-like"/>
</dbReference>
<dbReference type="SUPFAM" id="SSF53448">
    <property type="entry name" value="Nucleotide-diphospho-sugar transferases"/>
    <property type="match status" value="1"/>
</dbReference>
<evidence type="ECO:0000313" key="5">
    <source>
        <dbReference type="Proteomes" id="UP000470878"/>
    </source>
</evidence>
<evidence type="ECO:0000256" key="2">
    <source>
        <dbReference type="ARBA" id="ARBA00022679"/>
    </source>
</evidence>
<dbReference type="PANTHER" id="PTHR22916">
    <property type="entry name" value="GLYCOSYLTRANSFERASE"/>
    <property type="match status" value="1"/>
</dbReference>
<name>A0A7X2KJC6_LIMRT</name>
<dbReference type="Proteomes" id="UP000470878">
    <property type="component" value="Unassembled WGS sequence"/>
</dbReference>
<accession>A0A7X2KJC6</accession>
<dbReference type="Pfam" id="PF00535">
    <property type="entry name" value="Glycos_transf_2"/>
    <property type="match status" value="1"/>
</dbReference>
<protein>
    <submittedName>
        <fullName evidence="4">Glycosyltransferase</fullName>
    </submittedName>
</protein>
<organism evidence="4 5">
    <name type="scientific">Limosilactobacillus reuteri</name>
    <name type="common">Lactobacillus reuteri</name>
    <dbReference type="NCBI Taxonomy" id="1598"/>
    <lineage>
        <taxon>Bacteria</taxon>
        <taxon>Bacillati</taxon>
        <taxon>Bacillota</taxon>
        <taxon>Bacilli</taxon>
        <taxon>Lactobacillales</taxon>
        <taxon>Lactobacillaceae</taxon>
        <taxon>Limosilactobacillus</taxon>
    </lineage>
</organism>
<comment type="caution">
    <text evidence="4">The sequence shown here is derived from an EMBL/GenBank/DDBJ whole genome shotgun (WGS) entry which is preliminary data.</text>
</comment>
<evidence type="ECO:0000256" key="1">
    <source>
        <dbReference type="ARBA" id="ARBA00022676"/>
    </source>
</evidence>
<dbReference type="EMBL" id="WJMX01000020">
    <property type="protein sequence ID" value="MRH80973.1"/>
    <property type="molecule type" value="Genomic_DNA"/>
</dbReference>
<dbReference type="RefSeq" id="WP_153703390.1">
    <property type="nucleotide sequence ID" value="NZ_WJMX01000020.1"/>
</dbReference>
<sequence>MAVNNIKPLVSIIIPIYNSSKYIEKLLDSISKQTYKSLEVLLIDDGSKDDSLLLAKEYCSKFRNFKVFTQKHQGVSKARNFGISKANGTWLSFIDSDDELSPLFYERMVNGLKKTNIDMVVCKYTRKKEKLKCSNTFSIIDATEYFQNMMDSKLPKFEGYLWNKLFKKSIVKNNAVAFNEKVLVWEDMLFVEQYLLYSSKVLFLNDILYYYRQNQSSITNNKENIELDGSRVIVCNEIQKISSIFSKLYWQTFRIKIRNIKNIYKKKFKK</sequence>